<evidence type="ECO:0000259" key="2">
    <source>
        <dbReference type="PROSITE" id="PS50826"/>
    </source>
</evidence>
<dbReference type="FunFam" id="1.20.58.900:FF:000020">
    <property type="entry name" value="RUN Domain containing protein"/>
    <property type="match status" value="1"/>
</dbReference>
<dbReference type="PANTHER" id="PTHR15591:SF19">
    <property type="entry name" value="RUN DOMAIN-CONTAINING PROTEIN 1 ISOFORM X1"/>
    <property type="match status" value="1"/>
</dbReference>
<evidence type="ECO:0000313" key="4">
    <source>
        <dbReference type="Proteomes" id="UP001152747"/>
    </source>
</evidence>
<dbReference type="InterPro" id="IPR004012">
    <property type="entry name" value="Run_dom"/>
</dbReference>
<evidence type="ECO:0000256" key="1">
    <source>
        <dbReference type="SAM" id="Coils"/>
    </source>
</evidence>
<keyword evidence="4" id="KW-1185">Reference proteome</keyword>
<dbReference type="OrthoDB" id="10068328at2759"/>
<sequence length="551" mass="63490">MMNEAEAGDLLVELGETLKAHTPEDLNKDHNDVLDYYDTMSETEWRSARLSSNHSDDLGSFNDSIRVQQLEEEQERLNNSLFSLSSHFAQVQFRLKQMNEAEPKDREKLLLELQEFAFKGCADMNELQRMRSESESGTDIFEKQKERQSELLRQLREQVEDLERIAYENGEGDLPSTMILQKQKAVLDKLRDKIELNLDIDKMTQGEIQKHVDDALKQLVNPFKEQSQLVDQLQTQIIDLERFVSFLQKENAENSNQTTPIRSMGSSALTSAKPKQSSFLGGIVGCSTNRFQKNQLKNTLKGNHYGDERAHLQLAVDATQQILEKYTLLTFDNQIRDDPTEVELENDDVFERSEEEVVTVVRKQLCPALKSLLEHGMLQETIVTRRIPGFGCFIAKPNQDNEKPTKIGHIWDIVMYFYNIKSGRDNTDAPVRKLSQSFKLDSVGGRSITSKQILLTTIENIVSTHAKLRRSKDAHWKAFVSAAMNEKKLSAWLRIIFRTRQVVEMCYNTWSYVARTGCEELYTLLEGLHKYNIHLPVDLALRPFEQMKDAF</sequence>
<proteinExistence type="predicted"/>
<name>A0A9P1J1L7_9PELO</name>
<dbReference type="Pfam" id="PF26030">
    <property type="entry name" value="RUNDC1"/>
    <property type="match status" value="1"/>
</dbReference>
<dbReference type="EMBL" id="CANHGI010000006">
    <property type="protein sequence ID" value="CAI5455017.1"/>
    <property type="molecule type" value="Genomic_DNA"/>
</dbReference>
<dbReference type="InterPro" id="IPR047343">
    <property type="entry name" value="RUSC1_2"/>
</dbReference>
<reference evidence="3" key="1">
    <citation type="submission" date="2022-11" db="EMBL/GenBank/DDBJ databases">
        <authorList>
            <person name="Kikuchi T."/>
        </authorList>
    </citation>
    <scope>NUCLEOTIDE SEQUENCE</scope>
    <source>
        <strain evidence="3">PS1010</strain>
    </source>
</reference>
<feature type="domain" description="RUN" evidence="2">
    <location>
        <begin position="356"/>
        <end position="540"/>
    </location>
</feature>
<dbReference type="CDD" id="cd17683">
    <property type="entry name" value="RUN_RUNDC1"/>
    <property type="match status" value="1"/>
</dbReference>
<evidence type="ECO:0000313" key="3">
    <source>
        <dbReference type="EMBL" id="CAI5455017.1"/>
    </source>
</evidence>
<dbReference type="Gene3D" id="1.20.58.900">
    <property type="match status" value="1"/>
</dbReference>
<dbReference type="PANTHER" id="PTHR15591">
    <property type="entry name" value="RUN AND SH3 DOMAIN CONTAINING"/>
    <property type="match status" value="1"/>
</dbReference>
<keyword evidence="1" id="KW-0175">Coiled coil</keyword>
<organism evidence="3 4">
    <name type="scientific">Caenorhabditis angaria</name>
    <dbReference type="NCBI Taxonomy" id="860376"/>
    <lineage>
        <taxon>Eukaryota</taxon>
        <taxon>Metazoa</taxon>
        <taxon>Ecdysozoa</taxon>
        <taxon>Nematoda</taxon>
        <taxon>Chromadorea</taxon>
        <taxon>Rhabditida</taxon>
        <taxon>Rhabditina</taxon>
        <taxon>Rhabditomorpha</taxon>
        <taxon>Rhabditoidea</taxon>
        <taxon>Rhabditidae</taxon>
        <taxon>Peloderinae</taxon>
        <taxon>Caenorhabditis</taxon>
    </lineage>
</organism>
<dbReference type="InterPro" id="IPR037213">
    <property type="entry name" value="Run_dom_sf"/>
</dbReference>
<dbReference type="SMART" id="SM00593">
    <property type="entry name" value="RUN"/>
    <property type="match status" value="1"/>
</dbReference>
<gene>
    <name evidence="3" type="ORF">CAMP_LOCUS17654</name>
</gene>
<protein>
    <recommendedName>
        <fullName evidence="2">RUN domain-containing protein</fullName>
    </recommendedName>
</protein>
<dbReference type="SUPFAM" id="SSF140741">
    <property type="entry name" value="RUN domain-like"/>
    <property type="match status" value="1"/>
</dbReference>
<dbReference type="AlphaFoldDB" id="A0A9P1J1L7"/>
<comment type="caution">
    <text evidence="3">The sequence shown here is derived from an EMBL/GenBank/DDBJ whole genome shotgun (WGS) entry which is preliminary data.</text>
</comment>
<accession>A0A9P1J1L7</accession>
<dbReference type="PROSITE" id="PS50826">
    <property type="entry name" value="RUN"/>
    <property type="match status" value="1"/>
</dbReference>
<dbReference type="Pfam" id="PF02759">
    <property type="entry name" value="RUN"/>
    <property type="match status" value="1"/>
</dbReference>
<dbReference type="InterPro" id="IPR058732">
    <property type="entry name" value="RUNDC1_M"/>
</dbReference>
<dbReference type="Proteomes" id="UP001152747">
    <property type="component" value="Unassembled WGS sequence"/>
</dbReference>
<feature type="coiled-coil region" evidence="1">
    <location>
        <begin position="138"/>
        <end position="165"/>
    </location>
</feature>